<dbReference type="InterPro" id="IPR038731">
    <property type="entry name" value="RgtA/B/C-like"/>
</dbReference>
<feature type="transmembrane region" description="Helical" evidence="8">
    <location>
        <begin position="284"/>
        <end position="301"/>
    </location>
</feature>
<evidence type="ECO:0000256" key="1">
    <source>
        <dbReference type="ARBA" id="ARBA00004651"/>
    </source>
</evidence>
<evidence type="ECO:0000313" key="10">
    <source>
        <dbReference type="EMBL" id="QDT45673.1"/>
    </source>
</evidence>
<sequence>MNSGAKWFLGCLLLLSLLLNLWNNDFPVGYHGDEPKKVRFTLNNEQDFHIPILMLQLARLGNLVCGFEDERVVLIGRWVSALSGVIIVFFSFLFAKRTMNERWALLVTAGVAVSPILVVHAHYMKEDMLFTACAMAALWFILKFIEHSNWKTAIPLGITTGLAWSAHYKSALLVVIAVLIPLLISVPRKLSYYGYLIAAGFLGIYVFLNVNYPLLESPEIFLEGVRHEGAHAATGHSISVSPFDHWFSFHLFNSVIPGLTLSVTMLAITGILVLLFWWKETLDVDRLFLLFVVFYYLIPEISPSKPPPGYARYILQIAPAMIYFSVRGIQLLSNHFENSYARKGLVLLLGISLSISFWDTLQLDYYMNWKRDTRQQAAEWLSQTGGKPFFEQYAAAKNDVRSIGDFTPEDLRNQGYDFVVASDFRYERYYRGAQTSGQDEYIYNRHQQYEEWFTFPFVEITPAYRSFAFSNPTVRIIDLRPVQKLTESNY</sequence>
<keyword evidence="11" id="KW-1185">Reference proteome</keyword>
<evidence type="ECO:0000259" key="9">
    <source>
        <dbReference type="Pfam" id="PF13231"/>
    </source>
</evidence>
<evidence type="ECO:0000256" key="6">
    <source>
        <dbReference type="ARBA" id="ARBA00022989"/>
    </source>
</evidence>
<dbReference type="Pfam" id="PF13231">
    <property type="entry name" value="PMT_2"/>
    <property type="match status" value="1"/>
</dbReference>
<evidence type="ECO:0000256" key="3">
    <source>
        <dbReference type="ARBA" id="ARBA00022676"/>
    </source>
</evidence>
<feature type="domain" description="Glycosyltransferase RgtA/B/C/D-like" evidence="9">
    <location>
        <begin position="51"/>
        <end position="207"/>
    </location>
</feature>
<keyword evidence="6 8" id="KW-1133">Transmembrane helix</keyword>
<evidence type="ECO:0000256" key="4">
    <source>
        <dbReference type="ARBA" id="ARBA00022679"/>
    </source>
</evidence>
<feature type="transmembrane region" description="Helical" evidence="8">
    <location>
        <begin position="255"/>
        <end position="278"/>
    </location>
</feature>
<proteinExistence type="predicted"/>
<dbReference type="PANTHER" id="PTHR33908">
    <property type="entry name" value="MANNOSYLTRANSFERASE YKCB-RELATED"/>
    <property type="match status" value="1"/>
</dbReference>
<evidence type="ECO:0000256" key="5">
    <source>
        <dbReference type="ARBA" id="ARBA00022692"/>
    </source>
</evidence>
<feature type="transmembrane region" description="Helical" evidence="8">
    <location>
        <begin position="313"/>
        <end position="332"/>
    </location>
</feature>
<reference evidence="10 11" key="1">
    <citation type="submission" date="2019-02" db="EMBL/GenBank/DDBJ databases">
        <title>Deep-cultivation of Planctomycetes and their phenomic and genomic characterization uncovers novel biology.</title>
        <authorList>
            <person name="Wiegand S."/>
            <person name="Jogler M."/>
            <person name="Boedeker C."/>
            <person name="Pinto D."/>
            <person name="Vollmers J."/>
            <person name="Rivas-Marin E."/>
            <person name="Kohn T."/>
            <person name="Peeters S.H."/>
            <person name="Heuer A."/>
            <person name="Rast P."/>
            <person name="Oberbeckmann S."/>
            <person name="Bunk B."/>
            <person name="Jeske O."/>
            <person name="Meyerdierks A."/>
            <person name="Storesund J.E."/>
            <person name="Kallscheuer N."/>
            <person name="Luecker S."/>
            <person name="Lage O.M."/>
            <person name="Pohl T."/>
            <person name="Merkel B.J."/>
            <person name="Hornburger P."/>
            <person name="Mueller R.-W."/>
            <person name="Bruemmer F."/>
            <person name="Labrenz M."/>
            <person name="Spormann A.M."/>
            <person name="Op den Camp H."/>
            <person name="Overmann J."/>
            <person name="Amann R."/>
            <person name="Jetten M.S.M."/>
            <person name="Mascher T."/>
            <person name="Medema M.H."/>
            <person name="Devos D.P."/>
            <person name="Kaster A.-K."/>
            <person name="Ovreas L."/>
            <person name="Rohde M."/>
            <person name="Galperin M.Y."/>
            <person name="Jogler C."/>
        </authorList>
    </citation>
    <scope>NUCLEOTIDE SEQUENCE [LARGE SCALE GENOMIC DNA]</scope>
    <source>
        <strain evidence="10 11">Pan241w</strain>
    </source>
</reference>
<dbReference type="GO" id="GO:0005886">
    <property type="term" value="C:plasma membrane"/>
    <property type="evidence" value="ECO:0007669"/>
    <property type="project" value="UniProtKB-SubCell"/>
</dbReference>
<organism evidence="10 11">
    <name type="scientific">Gimesia alba</name>
    <dbReference type="NCBI Taxonomy" id="2527973"/>
    <lineage>
        <taxon>Bacteria</taxon>
        <taxon>Pseudomonadati</taxon>
        <taxon>Planctomycetota</taxon>
        <taxon>Planctomycetia</taxon>
        <taxon>Planctomycetales</taxon>
        <taxon>Planctomycetaceae</taxon>
        <taxon>Gimesia</taxon>
    </lineage>
</organism>
<comment type="subcellular location">
    <subcellularLocation>
        <location evidence="1">Cell membrane</location>
        <topology evidence="1">Multi-pass membrane protein</topology>
    </subcellularLocation>
</comment>
<feature type="transmembrane region" description="Helical" evidence="8">
    <location>
        <begin position="344"/>
        <end position="361"/>
    </location>
</feature>
<evidence type="ECO:0000256" key="7">
    <source>
        <dbReference type="ARBA" id="ARBA00023136"/>
    </source>
</evidence>
<keyword evidence="3" id="KW-0328">Glycosyltransferase</keyword>
<dbReference type="Proteomes" id="UP000317171">
    <property type="component" value="Chromosome"/>
</dbReference>
<feature type="transmembrane region" description="Helical" evidence="8">
    <location>
        <begin position="102"/>
        <end position="122"/>
    </location>
</feature>
<protein>
    <recommendedName>
        <fullName evidence="9">Glycosyltransferase RgtA/B/C/D-like domain-containing protein</fullName>
    </recommendedName>
</protein>
<dbReference type="RefSeq" id="WP_145222559.1">
    <property type="nucleotide sequence ID" value="NZ_CP036269.1"/>
</dbReference>
<evidence type="ECO:0000256" key="8">
    <source>
        <dbReference type="SAM" id="Phobius"/>
    </source>
</evidence>
<dbReference type="EMBL" id="CP036269">
    <property type="protein sequence ID" value="QDT45673.1"/>
    <property type="molecule type" value="Genomic_DNA"/>
</dbReference>
<gene>
    <name evidence="10" type="ORF">Pan241w_58000</name>
</gene>
<dbReference type="InterPro" id="IPR050297">
    <property type="entry name" value="LipidA_mod_glycosyltrf_83"/>
</dbReference>
<dbReference type="PANTHER" id="PTHR33908:SF11">
    <property type="entry name" value="MEMBRANE PROTEIN"/>
    <property type="match status" value="1"/>
</dbReference>
<feature type="transmembrane region" description="Helical" evidence="8">
    <location>
        <begin position="192"/>
        <end position="212"/>
    </location>
</feature>
<dbReference type="KEGG" id="gaz:Pan241w_58000"/>
<keyword evidence="2" id="KW-1003">Cell membrane</keyword>
<keyword evidence="4" id="KW-0808">Transferase</keyword>
<dbReference type="GO" id="GO:0016763">
    <property type="term" value="F:pentosyltransferase activity"/>
    <property type="evidence" value="ECO:0007669"/>
    <property type="project" value="TreeGrafter"/>
</dbReference>
<dbReference type="OrthoDB" id="8046938at2"/>
<keyword evidence="7 8" id="KW-0472">Membrane</keyword>
<accession>A0A517RP53</accession>
<feature type="transmembrane region" description="Helical" evidence="8">
    <location>
        <begin position="166"/>
        <end position="186"/>
    </location>
</feature>
<dbReference type="GO" id="GO:0009103">
    <property type="term" value="P:lipopolysaccharide biosynthetic process"/>
    <property type="evidence" value="ECO:0007669"/>
    <property type="project" value="UniProtKB-ARBA"/>
</dbReference>
<evidence type="ECO:0000256" key="2">
    <source>
        <dbReference type="ARBA" id="ARBA00022475"/>
    </source>
</evidence>
<name>A0A517RP53_9PLAN</name>
<dbReference type="AlphaFoldDB" id="A0A517RP53"/>
<keyword evidence="5 8" id="KW-0812">Transmembrane</keyword>
<evidence type="ECO:0000313" key="11">
    <source>
        <dbReference type="Proteomes" id="UP000317171"/>
    </source>
</evidence>
<feature type="transmembrane region" description="Helical" evidence="8">
    <location>
        <begin position="75"/>
        <end position="95"/>
    </location>
</feature>